<dbReference type="Proteomes" id="UP000054776">
    <property type="component" value="Unassembled WGS sequence"/>
</dbReference>
<protein>
    <submittedName>
        <fullName evidence="1">Uncharacterized protein</fullName>
    </submittedName>
</protein>
<dbReference type="EMBL" id="JYDH01003822">
    <property type="protein sequence ID" value="KRY05148.1"/>
    <property type="molecule type" value="Genomic_DNA"/>
</dbReference>
<dbReference type="OrthoDB" id="10378227at2759"/>
<dbReference type="AlphaFoldDB" id="A0A0V0YYC9"/>
<organism evidence="1 2">
    <name type="scientific">Trichinella spiralis</name>
    <name type="common">Trichina worm</name>
    <dbReference type="NCBI Taxonomy" id="6334"/>
    <lineage>
        <taxon>Eukaryota</taxon>
        <taxon>Metazoa</taxon>
        <taxon>Ecdysozoa</taxon>
        <taxon>Nematoda</taxon>
        <taxon>Enoplea</taxon>
        <taxon>Dorylaimia</taxon>
        <taxon>Trichinellida</taxon>
        <taxon>Trichinellidae</taxon>
        <taxon>Trichinella</taxon>
    </lineage>
</organism>
<evidence type="ECO:0000313" key="1">
    <source>
        <dbReference type="EMBL" id="KRY05148.1"/>
    </source>
</evidence>
<sequence length="35" mass="4086">MDRIGWSTPVPLVTYWSLTALFYQAGKSLSYWFSL</sequence>
<accession>A0A0V0YYC9</accession>
<reference evidence="1 2" key="1">
    <citation type="submission" date="2015-01" db="EMBL/GenBank/DDBJ databases">
        <title>Evolution of Trichinella species and genotypes.</title>
        <authorList>
            <person name="Korhonen P.K."/>
            <person name="Edoardo P."/>
            <person name="Giuseppe L.R."/>
            <person name="Gasser R.B."/>
        </authorList>
    </citation>
    <scope>NUCLEOTIDE SEQUENCE [LARGE SCALE GENOMIC DNA]</scope>
    <source>
        <strain evidence="1">ISS3</strain>
    </source>
</reference>
<dbReference type="InParanoid" id="A0A0V0YYC9"/>
<name>A0A0V0YYC9_TRISP</name>
<keyword evidence="2" id="KW-1185">Reference proteome</keyword>
<evidence type="ECO:0000313" key="2">
    <source>
        <dbReference type="Proteomes" id="UP000054776"/>
    </source>
</evidence>
<feature type="non-terminal residue" evidence="1">
    <location>
        <position position="35"/>
    </location>
</feature>
<gene>
    <name evidence="1" type="ORF">T01_7476</name>
</gene>
<comment type="caution">
    <text evidence="1">The sequence shown here is derived from an EMBL/GenBank/DDBJ whole genome shotgun (WGS) entry which is preliminary data.</text>
</comment>
<proteinExistence type="predicted"/>